<accession>A0AAV1X6I8</accession>
<keyword evidence="3" id="KW-1185">Reference proteome</keyword>
<organism evidence="2 3">
    <name type="scientific">Lupinus luteus</name>
    <name type="common">European yellow lupine</name>
    <dbReference type="NCBI Taxonomy" id="3873"/>
    <lineage>
        <taxon>Eukaryota</taxon>
        <taxon>Viridiplantae</taxon>
        <taxon>Streptophyta</taxon>
        <taxon>Embryophyta</taxon>
        <taxon>Tracheophyta</taxon>
        <taxon>Spermatophyta</taxon>
        <taxon>Magnoliopsida</taxon>
        <taxon>eudicotyledons</taxon>
        <taxon>Gunneridae</taxon>
        <taxon>Pentapetalae</taxon>
        <taxon>rosids</taxon>
        <taxon>fabids</taxon>
        <taxon>Fabales</taxon>
        <taxon>Fabaceae</taxon>
        <taxon>Papilionoideae</taxon>
        <taxon>50 kb inversion clade</taxon>
        <taxon>genistoids sensu lato</taxon>
        <taxon>core genistoids</taxon>
        <taxon>Genisteae</taxon>
        <taxon>Lupinus</taxon>
    </lineage>
</organism>
<dbReference type="EMBL" id="CAXHTB010000012">
    <property type="protein sequence ID" value="CAL0317310.1"/>
    <property type="molecule type" value="Genomic_DNA"/>
</dbReference>
<gene>
    <name evidence="2" type="ORF">LLUT_LOCUS18370</name>
</gene>
<keyword evidence="1" id="KW-0812">Transmembrane</keyword>
<dbReference type="AlphaFoldDB" id="A0AAV1X6I8"/>
<evidence type="ECO:0000313" key="2">
    <source>
        <dbReference type="EMBL" id="CAL0317310.1"/>
    </source>
</evidence>
<evidence type="ECO:0000313" key="3">
    <source>
        <dbReference type="Proteomes" id="UP001497480"/>
    </source>
</evidence>
<sequence>MGAASGNQTVLIWLLILLTIFVTLQTLMVGEVSGGLFIDKTKVVMSNNMTGPLVVHCKDKTHDAGASTLNPGAARRFDIFNQLRDKCTSCIWEMFKDNLCKYTPEYGSRECFPWDPFQQEKEENVNIYTHHALIQERSEIVQNNKLGYENNM</sequence>
<proteinExistence type="predicted"/>
<name>A0AAV1X6I8_LUPLU</name>
<comment type="caution">
    <text evidence="2">The sequence shown here is derived from an EMBL/GenBank/DDBJ whole genome shotgun (WGS) entry which is preliminary data.</text>
</comment>
<dbReference type="Proteomes" id="UP001497480">
    <property type="component" value="Unassembled WGS sequence"/>
</dbReference>
<keyword evidence="1" id="KW-0472">Membrane</keyword>
<evidence type="ECO:0008006" key="4">
    <source>
        <dbReference type="Google" id="ProtNLM"/>
    </source>
</evidence>
<reference evidence="2 3" key="1">
    <citation type="submission" date="2024-03" db="EMBL/GenBank/DDBJ databases">
        <authorList>
            <person name="Martinez-Hernandez J."/>
        </authorList>
    </citation>
    <scope>NUCLEOTIDE SEQUENCE [LARGE SCALE GENOMIC DNA]</scope>
</reference>
<keyword evidence="1" id="KW-1133">Transmembrane helix</keyword>
<feature type="transmembrane region" description="Helical" evidence="1">
    <location>
        <begin position="12"/>
        <end position="38"/>
    </location>
</feature>
<protein>
    <recommendedName>
        <fullName evidence="4">S-protein homolog</fullName>
    </recommendedName>
</protein>
<evidence type="ECO:0000256" key="1">
    <source>
        <dbReference type="SAM" id="Phobius"/>
    </source>
</evidence>